<name>A0A926HRM1_9FIRM</name>
<evidence type="ECO:0000259" key="2">
    <source>
        <dbReference type="Pfam" id="PF17753"/>
    </source>
</evidence>
<dbReference type="Pfam" id="PF17786">
    <property type="entry name" value="Mannosidase_ig"/>
    <property type="match status" value="1"/>
</dbReference>
<dbReference type="InterPro" id="IPR013783">
    <property type="entry name" value="Ig-like_fold"/>
</dbReference>
<dbReference type="GO" id="GO:0004567">
    <property type="term" value="F:beta-mannosidase activity"/>
    <property type="evidence" value="ECO:0007669"/>
    <property type="project" value="TreeGrafter"/>
</dbReference>
<reference evidence="4" key="1">
    <citation type="submission" date="2020-08" db="EMBL/GenBank/DDBJ databases">
        <title>Genome public.</title>
        <authorList>
            <person name="Liu C."/>
            <person name="Sun Q."/>
        </authorList>
    </citation>
    <scope>NUCLEOTIDE SEQUENCE</scope>
    <source>
        <strain evidence="4">NSJ-40</strain>
    </source>
</reference>
<evidence type="ECO:0008006" key="6">
    <source>
        <dbReference type="Google" id="ProtNLM"/>
    </source>
</evidence>
<dbReference type="Gene3D" id="3.20.20.80">
    <property type="entry name" value="Glycosidases"/>
    <property type="match status" value="1"/>
</dbReference>
<dbReference type="PANTHER" id="PTHR43730:SF1">
    <property type="entry name" value="BETA-MANNOSIDASE"/>
    <property type="match status" value="1"/>
</dbReference>
<dbReference type="InterPro" id="IPR036156">
    <property type="entry name" value="Beta-gal/glucu_dom_sf"/>
</dbReference>
<evidence type="ECO:0000313" key="4">
    <source>
        <dbReference type="EMBL" id="MBC8532476.1"/>
    </source>
</evidence>
<protein>
    <recommendedName>
        <fullName evidence="6">Beta-galactosidase</fullName>
    </recommendedName>
</protein>
<dbReference type="AlphaFoldDB" id="A0A926HRM1"/>
<feature type="domain" description="Mannosidase Ig/CBM-like" evidence="3">
    <location>
        <begin position="284"/>
        <end position="366"/>
    </location>
</feature>
<dbReference type="InterPro" id="IPR041625">
    <property type="entry name" value="Beta-mannosidase_Ig"/>
</dbReference>
<gene>
    <name evidence="4" type="ORF">IAG03_00370</name>
</gene>
<feature type="domain" description="Beta-mannosidase Ig-fold" evidence="2">
    <location>
        <begin position="375"/>
        <end position="430"/>
    </location>
</feature>
<dbReference type="InterPro" id="IPR041447">
    <property type="entry name" value="Mannosidase_ig"/>
</dbReference>
<sequence>MYWPDDRAYRELCIADAADLIRRIRGHACLLMWVGNNEAYMYGESEEGGKKEFGFQTFMLDFARLCEEMDPERFYTPSSPFGGKDANDALEGDTHAYSGAYHVAGLQYPVFFSEDCYTTALPLHSMRRFMSEEEIYPKDYVNCLPYGAKNPAYAVNRHKYGFRYWRNLPIPETWHRYLDEYAQCEYWGIERYYDATDVESMVYRASVCAADYFKSTVERVRRGIPTENGTGFRRTQGHLNWKLKDAFPMISFTLIDAFLELTQPYYSIKRAYSPILLSIEIGDHIRLWGVNDTSEDVDGTLEFCAFSKFDNEVREPFTMPVRILAGESRIFTTLDHLGPIRRDCILFCILKDKTGTVLARNIEHFDMERDTLFPDAKLSLQVEGTELVIQTDQYAHCVILTGDEEGDAFGWEFSDNYFHLLPFETKRVQIGGMHTAGTITAKPYYSPYKTEVFHQK</sequence>
<dbReference type="Gene3D" id="2.60.40.10">
    <property type="entry name" value="Immunoglobulins"/>
    <property type="match status" value="1"/>
</dbReference>
<dbReference type="InterPro" id="IPR050887">
    <property type="entry name" value="Beta-mannosidase_GH2"/>
</dbReference>
<keyword evidence="5" id="KW-1185">Reference proteome</keyword>
<keyword evidence="1" id="KW-0378">Hydrolase</keyword>
<accession>A0A926HRM1</accession>
<comment type="caution">
    <text evidence="4">The sequence shown here is derived from an EMBL/GenBank/DDBJ whole genome shotgun (WGS) entry which is preliminary data.</text>
</comment>
<dbReference type="GO" id="GO:0006516">
    <property type="term" value="P:glycoprotein catabolic process"/>
    <property type="evidence" value="ECO:0007669"/>
    <property type="project" value="TreeGrafter"/>
</dbReference>
<dbReference type="Proteomes" id="UP000651482">
    <property type="component" value="Unassembled WGS sequence"/>
</dbReference>
<organism evidence="4 5">
    <name type="scientific">Yeguia hominis</name>
    <dbReference type="NCBI Taxonomy" id="2763662"/>
    <lineage>
        <taxon>Bacteria</taxon>
        <taxon>Bacillati</taxon>
        <taxon>Bacillota</taxon>
        <taxon>Clostridia</taxon>
        <taxon>Eubacteriales</taxon>
        <taxon>Yeguiaceae</taxon>
        <taxon>Yeguia</taxon>
    </lineage>
</organism>
<keyword evidence="1" id="KW-0326">Glycosidase</keyword>
<dbReference type="SUPFAM" id="SSF49303">
    <property type="entry name" value="beta-Galactosidase/glucuronidase domain"/>
    <property type="match status" value="1"/>
</dbReference>
<proteinExistence type="predicted"/>
<dbReference type="RefSeq" id="WP_249317665.1">
    <property type="nucleotide sequence ID" value="NZ_JACRSN010000001.1"/>
</dbReference>
<evidence type="ECO:0000256" key="1">
    <source>
        <dbReference type="ARBA" id="ARBA00023295"/>
    </source>
</evidence>
<dbReference type="Pfam" id="PF17753">
    <property type="entry name" value="Ig_mannosidase"/>
    <property type="match status" value="1"/>
</dbReference>
<dbReference type="EMBL" id="JACRSN010000001">
    <property type="protein sequence ID" value="MBC8532476.1"/>
    <property type="molecule type" value="Genomic_DNA"/>
</dbReference>
<dbReference type="SUPFAM" id="SSF51445">
    <property type="entry name" value="(Trans)glycosidases"/>
    <property type="match status" value="1"/>
</dbReference>
<dbReference type="InterPro" id="IPR017853">
    <property type="entry name" value="GH"/>
</dbReference>
<dbReference type="PANTHER" id="PTHR43730">
    <property type="entry name" value="BETA-MANNOSIDASE"/>
    <property type="match status" value="1"/>
</dbReference>
<evidence type="ECO:0000313" key="5">
    <source>
        <dbReference type="Proteomes" id="UP000651482"/>
    </source>
</evidence>
<evidence type="ECO:0000259" key="3">
    <source>
        <dbReference type="Pfam" id="PF17786"/>
    </source>
</evidence>